<evidence type="ECO:0000313" key="16">
    <source>
        <dbReference type="Proteomes" id="UP000683559"/>
    </source>
</evidence>
<evidence type="ECO:0000256" key="10">
    <source>
        <dbReference type="SAM" id="MobiDB-lite"/>
    </source>
</evidence>
<keyword evidence="8" id="KW-0807">Transducer</keyword>
<feature type="region of interest" description="Disordered" evidence="10">
    <location>
        <begin position="1040"/>
        <end position="1099"/>
    </location>
</feature>
<feature type="coiled-coil region" evidence="9">
    <location>
        <begin position="987"/>
        <end position="1025"/>
    </location>
</feature>
<dbReference type="PROSITE" id="PS50111">
    <property type="entry name" value="CHEMOTAXIS_TRANSDUC_2"/>
    <property type="match status" value="1"/>
</dbReference>
<feature type="transmembrane region" description="Helical" evidence="11">
    <location>
        <begin position="196"/>
        <end position="215"/>
    </location>
</feature>
<dbReference type="PANTHER" id="PTHR43531">
    <property type="entry name" value="PROTEIN ICFG"/>
    <property type="match status" value="1"/>
</dbReference>
<reference evidence="15 16" key="1">
    <citation type="submission" date="2021-06" db="EMBL/GenBank/DDBJ databases">
        <title>Gemonas diversity in paddy soil.</title>
        <authorList>
            <person name="Liu G."/>
        </authorList>
    </citation>
    <scope>NUCLEOTIDE SEQUENCE [LARGE SCALE GENOMIC DNA]</scope>
    <source>
        <strain evidence="15 16">RG2</strain>
    </source>
</reference>
<accession>A0ABX8LSY0</accession>
<dbReference type="PROSITE" id="PS50885">
    <property type="entry name" value="HAMP"/>
    <property type="match status" value="3"/>
</dbReference>
<evidence type="ECO:0000256" key="8">
    <source>
        <dbReference type="PROSITE-ProRule" id="PRU00284"/>
    </source>
</evidence>
<keyword evidence="6 11" id="KW-0472">Membrane</keyword>
<dbReference type="RefSeq" id="WP_217289144.1">
    <property type="nucleotide sequence ID" value="NZ_CP077683.1"/>
</dbReference>
<feature type="compositionally biased region" description="Low complexity" evidence="10">
    <location>
        <begin position="806"/>
        <end position="839"/>
    </location>
</feature>
<feature type="compositionally biased region" description="Basic residues" evidence="10">
    <location>
        <begin position="1054"/>
        <end position="1064"/>
    </location>
</feature>
<keyword evidence="9" id="KW-0175">Coiled coil</keyword>
<evidence type="ECO:0000313" key="15">
    <source>
        <dbReference type="EMBL" id="QXE92595.1"/>
    </source>
</evidence>
<dbReference type="Pfam" id="PF17200">
    <property type="entry name" value="sCache_2"/>
    <property type="match status" value="1"/>
</dbReference>
<feature type="compositionally biased region" description="Acidic residues" evidence="10">
    <location>
        <begin position="1089"/>
        <end position="1099"/>
    </location>
</feature>
<dbReference type="InterPro" id="IPR000014">
    <property type="entry name" value="PAS"/>
</dbReference>
<evidence type="ECO:0000256" key="3">
    <source>
        <dbReference type="ARBA" id="ARBA00022500"/>
    </source>
</evidence>
<dbReference type="Proteomes" id="UP000683559">
    <property type="component" value="Chromosome"/>
</dbReference>
<dbReference type="SMART" id="SM00304">
    <property type="entry name" value="HAMP"/>
    <property type="match status" value="3"/>
</dbReference>
<dbReference type="SMART" id="SM01049">
    <property type="entry name" value="Cache_2"/>
    <property type="match status" value="1"/>
</dbReference>
<dbReference type="PROSITE" id="PS50112">
    <property type="entry name" value="PAS"/>
    <property type="match status" value="1"/>
</dbReference>
<evidence type="ECO:0000256" key="7">
    <source>
        <dbReference type="ARBA" id="ARBA00029447"/>
    </source>
</evidence>
<feature type="domain" description="HAMP" evidence="14">
    <location>
        <begin position="216"/>
        <end position="268"/>
    </location>
</feature>
<keyword evidence="4 11" id="KW-0812">Transmembrane</keyword>
<feature type="region of interest" description="Disordered" evidence="10">
    <location>
        <begin position="806"/>
        <end position="841"/>
    </location>
</feature>
<evidence type="ECO:0000256" key="9">
    <source>
        <dbReference type="SAM" id="Coils"/>
    </source>
</evidence>
<dbReference type="InterPro" id="IPR004089">
    <property type="entry name" value="MCPsignal_dom"/>
</dbReference>
<dbReference type="SMART" id="SM00283">
    <property type="entry name" value="MA"/>
    <property type="match status" value="1"/>
</dbReference>
<organism evidence="15 16">
    <name type="scientific">Geomonas subterranea</name>
    <dbReference type="NCBI Taxonomy" id="2847989"/>
    <lineage>
        <taxon>Bacteria</taxon>
        <taxon>Pseudomonadati</taxon>
        <taxon>Thermodesulfobacteriota</taxon>
        <taxon>Desulfuromonadia</taxon>
        <taxon>Geobacterales</taxon>
        <taxon>Geobacteraceae</taxon>
        <taxon>Geomonas</taxon>
    </lineage>
</organism>
<feature type="domain" description="HAMP" evidence="14">
    <location>
        <begin position="296"/>
        <end position="353"/>
    </location>
</feature>
<dbReference type="CDD" id="cd00130">
    <property type="entry name" value="PAS"/>
    <property type="match status" value="2"/>
</dbReference>
<evidence type="ECO:0000256" key="6">
    <source>
        <dbReference type="ARBA" id="ARBA00023136"/>
    </source>
</evidence>
<dbReference type="CDD" id="cd06225">
    <property type="entry name" value="HAMP"/>
    <property type="match status" value="1"/>
</dbReference>
<evidence type="ECO:0000256" key="11">
    <source>
        <dbReference type="SAM" id="Phobius"/>
    </source>
</evidence>
<evidence type="ECO:0000259" key="12">
    <source>
        <dbReference type="PROSITE" id="PS50111"/>
    </source>
</evidence>
<feature type="transmembrane region" description="Helical" evidence="11">
    <location>
        <begin position="15"/>
        <end position="35"/>
    </location>
</feature>
<dbReference type="SMART" id="SM00091">
    <property type="entry name" value="PAS"/>
    <property type="match status" value="2"/>
</dbReference>
<dbReference type="InterPro" id="IPR051310">
    <property type="entry name" value="MCP_chemotaxis"/>
</dbReference>
<feature type="domain" description="HAMP" evidence="14">
    <location>
        <begin position="753"/>
        <end position="796"/>
    </location>
</feature>
<dbReference type="NCBIfam" id="TIGR00229">
    <property type="entry name" value="sensory_box"/>
    <property type="match status" value="1"/>
</dbReference>
<feature type="domain" description="Methyl-accepting transducer" evidence="12">
    <location>
        <begin position="801"/>
        <end position="1016"/>
    </location>
</feature>
<evidence type="ECO:0000256" key="4">
    <source>
        <dbReference type="ARBA" id="ARBA00022692"/>
    </source>
</evidence>
<evidence type="ECO:0000256" key="5">
    <source>
        <dbReference type="ARBA" id="ARBA00022989"/>
    </source>
</evidence>
<dbReference type="Pfam" id="PF00015">
    <property type="entry name" value="MCPsignal"/>
    <property type="match status" value="1"/>
</dbReference>
<evidence type="ECO:0000259" key="14">
    <source>
        <dbReference type="PROSITE" id="PS50885"/>
    </source>
</evidence>
<feature type="domain" description="PAS" evidence="13">
    <location>
        <begin position="344"/>
        <end position="388"/>
    </location>
</feature>
<keyword evidence="5 11" id="KW-1133">Transmembrane helix</keyword>
<name>A0ABX8LSY0_9BACT</name>
<evidence type="ECO:0000256" key="1">
    <source>
        <dbReference type="ARBA" id="ARBA00004651"/>
    </source>
</evidence>
<dbReference type="InterPro" id="IPR033480">
    <property type="entry name" value="sCache_2"/>
</dbReference>
<dbReference type="CDD" id="cd11386">
    <property type="entry name" value="MCP_signal"/>
    <property type="match status" value="1"/>
</dbReference>
<proteinExistence type="inferred from homology"/>
<sequence length="1099" mass="118288">MKIKRFKDWSIAGKVLSISLATVAIIAAVNFLYLLPTLQERILAEREDTLKAVVDLPVELIAEYDQRVQKGEFTLDEGQKRAKERIKAMRYADNEYFWINDLNAVMLMHPLKPELNGKDQSGMKDKNGKALFAEMANVARTKGAGIVEYFWPKPGSTVAVQKLSYVKMYKPWGWVVGTGLYMDDLHQVMTEMRWKIAALTLAIAVAVLLLGYLVASRISQNINRLIVVADELALGNVDVVIESDSRDETGNLAQAFGKMVDNIAEAARAAQKVAAGDLSVQLQAKSDKDVLATNLNVTIAAIQTMAADANMLAKAAMDGRLTERADVTRHQGEYRRIIEGVNATIARLVGLLDAMPAPAMIVDRDFSVTYMNELGAKVGGKTQAQVIGTKCYDHFKTSDCGSTNCACGRAMQTGAIASSETDAHPSAGLDLDIAYTGLPLRDDTGRVIGAFEVVTDQTAIKQAARLAKKISDYQELETRKLVHGLDKLAKGDVDFSITTAEADADTGEAKQIFDDLASAVNGCVDVIKTLNADTAHLSQAALEGRLTTRAEAHKHQGAYRDIVQGVNDTLSTMVGFMDNMPAPAMIIDNDFNVLYMNQLGAKVGGKSQAQVIGSKCYDHFKTSDCKTANCACAQAITSGLEATRETDAHPSVGLDLDISYTGVPIKDKEGKVIGAFEVVTDLTSVKTAARQAKKIADYQDRETKKLVDGLGRLALGDVNITLSTEPADSDMSEVKHTFDTLAQAVNSSAQANRTISQVAQQIAAGDLTLKLVERSPEDELMIALKAMLAKLNEVVTDVKGAADNVASGSQELSSSSEQMSQGASEQAAAAEEVSSSMEEMTSNIRQNADNALQTEKIASKSAKDAKEGGEAVSHTVSAMKEIAGKISIIEEIARQTNLLALNAAIEAARAGEHGKGFAVVASEVRKLAERSQKAAAEISQLSSSSVEIAERAGNMLNQMVPDIQRTAELVMEISAACREQDTGAEQINKAIQQLDQVIQQNASAAEEMSSTAEELSSQAEQLQGTITFFKVEGAEHGAKALPPLHGLKQEPQRQKSKPVTRKKTLTQSVAMAPLQTKRKAAASGLALEMEQDDSDFERF</sequence>
<keyword evidence="3" id="KW-0145">Chemotaxis</keyword>
<keyword evidence="2" id="KW-1003">Cell membrane</keyword>
<evidence type="ECO:0000259" key="13">
    <source>
        <dbReference type="PROSITE" id="PS50112"/>
    </source>
</evidence>
<dbReference type="EMBL" id="CP077683">
    <property type="protein sequence ID" value="QXE92595.1"/>
    <property type="molecule type" value="Genomic_DNA"/>
</dbReference>
<dbReference type="Pfam" id="PF08448">
    <property type="entry name" value="PAS_4"/>
    <property type="match status" value="2"/>
</dbReference>
<dbReference type="InterPro" id="IPR013656">
    <property type="entry name" value="PAS_4"/>
</dbReference>
<dbReference type="PANTHER" id="PTHR43531:SF11">
    <property type="entry name" value="METHYL-ACCEPTING CHEMOTAXIS PROTEIN 3"/>
    <property type="match status" value="1"/>
</dbReference>
<evidence type="ECO:0000256" key="2">
    <source>
        <dbReference type="ARBA" id="ARBA00022475"/>
    </source>
</evidence>
<dbReference type="Pfam" id="PF00672">
    <property type="entry name" value="HAMP"/>
    <property type="match status" value="1"/>
</dbReference>
<dbReference type="InterPro" id="IPR003660">
    <property type="entry name" value="HAMP_dom"/>
</dbReference>
<comment type="similarity">
    <text evidence="7">Belongs to the methyl-accepting chemotaxis (MCP) protein family.</text>
</comment>
<gene>
    <name evidence="15" type="ORF">KP001_08800</name>
</gene>
<comment type="subcellular location">
    <subcellularLocation>
        <location evidence="1">Cell membrane</location>
        <topology evidence="1">Multi-pass membrane protein</topology>
    </subcellularLocation>
</comment>
<protein>
    <submittedName>
        <fullName evidence="15">Cache domain-containing protein</fullName>
    </submittedName>
</protein>
<keyword evidence="16" id="KW-1185">Reference proteome</keyword>